<evidence type="ECO:0000256" key="1">
    <source>
        <dbReference type="SAM" id="MobiDB-lite"/>
    </source>
</evidence>
<protein>
    <submittedName>
        <fullName evidence="2">Uncharacterized protein</fullName>
    </submittedName>
</protein>
<proteinExistence type="predicted"/>
<dbReference type="Proteomes" id="UP000294933">
    <property type="component" value="Unassembled WGS sequence"/>
</dbReference>
<sequence>MSTKDFSNNLPTSTFEEPVEPPKRTESDEAPLELVHLHGTGYDDEKSRLQGDLPRVISKCIQGSLPSGRTHTISGVGTSAGQLEGPAWIRKPMFSLVDYFDKLLGFTMPEKIASAWTYTETCAENTEFMFMGCSRGGFSVQVLAQLVEHCGYGHQWENPKDVTKCFARGRPLPTPSSDAKIRALYALDPVGTYNGIATPAKFFGFRSDKFAQKAVQHARVMLMFDEKRKLFKPNVFRGDLSECAALKQIWFEGVHGDAWGPSILSLHVIAFLLHDLGQLQGVTVDLRPLTKVFRKWSNVRYSRLSKHLAWWRGGPRSKAPVMGTYHEFRHESLVKGNRMKTRLASKRSAFWKRFLKGTRRRESEPAVDCERRDEGGTHSRTFKHLAFLKKVWKRTKLHDPAPVNDPEPGHESSAGRNHSRTSKHLAFLKKVCKRTKRQDPAPANSPEPLHESSAVDRTSKYLAFWKTLLKRTKRQEPTPADNCQPHHESLASDNHNIFVAFLKRVWKKIRCREPMQGEDVEPRHESLAKDNSDRASTHLAFLKRVWKKARCQESVPGEDCEPRHESLENGSYDDKYSRPQKETEILAMLMVLVKPDEIHSDEDILTAARDFCVPKLDEWIRSGRDGLVDVATVAKAKLMEQCTSSVNFGMGFVFRPDMAPK</sequence>
<feature type="region of interest" description="Disordered" evidence="1">
    <location>
        <begin position="398"/>
        <end position="422"/>
    </location>
</feature>
<evidence type="ECO:0000313" key="2">
    <source>
        <dbReference type="EMBL" id="TDL21893.1"/>
    </source>
</evidence>
<evidence type="ECO:0000313" key="3">
    <source>
        <dbReference type="Proteomes" id="UP000294933"/>
    </source>
</evidence>
<feature type="region of interest" description="Disordered" evidence="1">
    <location>
        <begin position="434"/>
        <end position="454"/>
    </location>
</feature>
<dbReference type="AlphaFoldDB" id="A0A4Y7Q2L4"/>
<reference evidence="2 3" key="1">
    <citation type="submission" date="2018-06" db="EMBL/GenBank/DDBJ databases">
        <title>A transcriptomic atlas of mushroom development highlights an independent origin of complex multicellularity.</title>
        <authorList>
            <consortium name="DOE Joint Genome Institute"/>
            <person name="Krizsan K."/>
            <person name="Almasi E."/>
            <person name="Merenyi Z."/>
            <person name="Sahu N."/>
            <person name="Viragh M."/>
            <person name="Koszo T."/>
            <person name="Mondo S."/>
            <person name="Kiss B."/>
            <person name="Balint B."/>
            <person name="Kues U."/>
            <person name="Barry K."/>
            <person name="Hegedus J.C."/>
            <person name="Henrissat B."/>
            <person name="Johnson J."/>
            <person name="Lipzen A."/>
            <person name="Ohm R."/>
            <person name="Nagy I."/>
            <person name="Pangilinan J."/>
            <person name="Yan J."/>
            <person name="Xiong Y."/>
            <person name="Grigoriev I.V."/>
            <person name="Hibbett D.S."/>
            <person name="Nagy L.G."/>
        </authorList>
    </citation>
    <scope>NUCLEOTIDE SEQUENCE [LARGE SCALE GENOMIC DNA]</scope>
    <source>
        <strain evidence="2 3">SZMC22713</strain>
    </source>
</reference>
<dbReference type="OrthoDB" id="10649109at2759"/>
<feature type="compositionally biased region" description="Polar residues" evidence="1">
    <location>
        <begin position="1"/>
        <end position="15"/>
    </location>
</feature>
<name>A0A4Y7Q2L4_9AGAM</name>
<dbReference type="PANTHER" id="PTHR33840">
    <property type="match status" value="1"/>
</dbReference>
<organism evidence="2 3">
    <name type="scientific">Rickenella mellea</name>
    <dbReference type="NCBI Taxonomy" id="50990"/>
    <lineage>
        <taxon>Eukaryota</taxon>
        <taxon>Fungi</taxon>
        <taxon>Dikarya</taxon>
        <taxon>Basidiomycota</taxon>
        <taxon>Agaricomycotina</taxon>
        <taxon>Agaricomycetes</taxon>
        <taxon>Hymenochaetales</taxon>
        <taxon>Rickenellaceae</taxon>
        <taxon>Rickenella</taxon>
    </lineage>
</organism>
<dbReference type="EMBL" id="ML170178">
    <property type="protein sequence ID" value="TDL21893.1"/>
    <property type="molecule type" value="Genomic_DNA"/>
</dbReference>
<accession>A0A4Y7Q2L4</accession>
<feature type="compositionally biased region" description="Basic and acidic residues" evidence="1">
    <location>
        <begin position="560"/>
        <end position="576"/>
    </location>
</feature>
<feature type="region of interest" description="Disordered" evidence="1">
    <location>
        <begin position="1"/>
        <end position="30"/>
    </location>
</feature>
<keyword evidence="3" id="KW-1185">Reference proteome</keyword>
<dbReference type="VEuPathDB" id="FungiDB:BD410DRAFT_283623"/>
<gene>
    <name evidence="2" type="ORF">BD410DRAFT_283623</name>
</gene>
<feature type="region of interest" description="Disordered" evidence="1">
    <location>
        <begin position="557"/>
        <end position="576"/>
    </location>
</feature>
<dbReference type="PANTHER" id="PTHR33840:SF1">
    <property type="entry name" value="TLE1 PHOSPHOLIPASE DOMAIN-CONTAINING PROTEIN"/>
    <property type="match status" value="1"/>
</dbReference>